<accession>A0A6L5Y975</accession>
<dbReference type="EMBL" id="VUNH01000002">
    <property type="protein sequence ID" value="MST54840.1"/>
    <property type="molecule type" value="Genomic_DNA"/>
</dbReference>
<protein>
    <submittedName>
        <fullName evidence="1">Septum formation initiator</fullName>
    </submittedName>
</protein>
<sequence length="493" mass="55010">MIMNERPLPDELFLEPQRAEDAVALEGRRLEYGLTAEYIPVYDDEGAEQARSFCVSYALAGGDAQRPVTFAFNGKPGTSTLYLHMAALAPKTFSLAGQGEEAPRRPYKVGDNPGTILDFSDLVFIDPVGTGFSCVVNREKERQYYGVRQDVDAIARIIRVWLARHGRFASPVFIVGESYGGLRGSGLVLRLQQMHIMPSAFVAVSPALSYGELHTSMLYEHHLVHTVPALCAAAWFHKKLGADLLARPLEDVRAEAAAWAQSEYLLFLWKGCEVSAEERSAVLEKLRRYTALKATDLEALNLRVSDKQFAGLLLADQGLVTSCFDARLTYPGRGFDAEADPQTFNMSAACYAAFYEYFGRIMKLPEHRDYLAFNPRVDGGTWDFASGYLPTASGAAPRAGGFASMLADLCTAMKMDSRFKFFACAGQFDLHCSIDTTRYCLNHMDIPARLRANVTFKTYWGGHMFYSNPEAHVQFRRDLKEFYAVVLEENIEK</sequence>
<dbReference type="GO" id="GO:0004185">
    <property type="term" value="F:serine-type carboxypeptidase activity"/>
    <property type="evidence" value="ECO:0007669"/>
    <property type="project" value="InterPro"/>
</dbReference>
<evidence type="ECO:0000313" key="1">
    <source>
        <dbReference type="EMBL" id="MST54840.1"/>
    </source>
</evidence>
<dbReference type="RefSeq" id="WP_154527961.1">
    <property type="nucleotide sequence ID" value="NZ_VUNH01000002.1"/>
</dbReference>
<dbReference type="Pfam" id="PF00450">
    <property type="entry name" value="Peptidase_S10"/>
    <property type="match status" value="1"/>
</dbReference>
<dbReference type="Gene3D" id="3.40.50.1820">
    <property type="entry name" value="alpha/beta hydrolase"/>
    <property type="match status" value="1"/>
</dbReference>
<gene>
    <name evidence="1" type="ORF">FYJ74_02075</name>
</gene>
<evidence type="ECO:0000313" key="2">
    <source>
        <dbReference type="Proteomes" id="UP000473699"/>
    </source>
</evidence>
<reference evidence="1 2" key="1">
    <citation type="submission" date="2019-08" db="EMBL/GenBank/DDBJ databases">
        <title>In-depth cultivation of the pig gut microbiome towards novel bacterial diversity and tailored functional studies.</title>
        <authorList>
            <person name="Wylensek D."/>
            <person name="Hitch T.C.A."/>
            <person name="Clavel T."/>
        </authorList>
    </citation>
    <scope>NUCLEOTIDE SEQUENCE [LARGE SCALE GENOMIC DNA]</scope>
    <source>
        <strain evidence="1 2">SM-530-WT-4B</strain>
    </source>
</reference>
<dbReference type="AlphaFoldDB" id="A0A6L5Y975"/>
<dbReference type="InterPro" id="IPR029058">
    <property type="entry name" value="AB_hydrolase_fold"/>
</dbReference>
<dbReference type="SUPFAM" id="SSF53474">
    <property type="entry name" value="alpha/beta-Hydrolases"/>
    <property type="match status" value="1"/>
</dbReference>
<dbReference type="Proteomes" id="UP000473699">
    <property type="component" value="Unassembled WGS sequence"/>
</dbReference>
<organism evidence="1 2">
    <name type="scientific">Pyramidobacter porci</name>
    <dbReference type="NCBI Taxonomy" id="2605789"/>
    <lineage>
        <taxon>Bacteria</taxon>
        <taxon>Thermotogati</taxon>
        <taxon>Synergistota</taxon>
        <taxon>Synergistia</taxon>
        <taxon>Synergistales</taxon>
        <taxon>Dethiosulfovibrionaceae</taxon>
        <taxon>Pyramidobacter</taxon>
    </lineage>
</organism>
<proteinExistence type="predicted"/>
<dbReference type="InterPro" id="IPR001563">
    <property type="entry name" value="Peptidase_S10"/>
</dbReference>
<comment type="caution">
    <text evidence="1">The sequence shown here is derived from an EMBL/GenBank/DDBJ whole genome shotgun (WGS) entry which is preliminary data.</text>
</comment>
<keyword evidence="2" id="KW-1185">Reference proteome</keyword>
<name>A0A6L5Y975_9BACT</name>
<dbReference type="GO" id="GO:0006508">
    <property type="term" value="P:proteolysis"/>
    <property type="evidence" value="ECO:0007669"/>
    <property type="project" value="InterPro"/>
</dbReference>